<dbReference type="Pfam" id="PF08378">
    <property type="entry name" value="NERD"/>
    <property type="match status" value="1"/>
</dbReference>
<dbReference type="InterPro" id="IPR014017">
    <property type="entry name" value="DNA_helicase_UvrD-like_C"/>
</dbReference>
<dbReference type="GO" id="GO:0005524">
    <property type="term" value="F:ATP binding"/>
    <property type="evidence" value="ECO:0007669"/>
    <property type="project" value="UniProtKB-KW"/>
</dbReference>
<keyword evidence="2" id="KW-0378">Hydrolase</keyword>
<feature type="domain" description="UvrD-like helicase C-terminal" evidence="6">
    <location>
        <begin position="427"/>
        <end position="528"/>
    </location>
</feature>
<keyword evidence="1" id="KW-0547">Nucleotide-binding</keyword>
<gene>
    <name evidence="7" type="ORF">D6C13_05305</name>
</gene>
<reference evidence="7 8" key="1">
    <citation type="submission" date="2018-09" db="EMBL/GenBank/DDBJ databases">
        <authorList>
            <person name="Le Fleche-Mateos A."/>
        </authorList>
    </citation>
    <scope>NUCLEOTIDE SEQUENCE [LARGE SCALE GENOMIC DNA]</scope>
    <source>
        <strain evidence="7 8">DSM 27399</strain>
    </source>
</reference>
<dbReference type="SUPFAM" id="SSF52540">
    <property type="entry name" value="P-loop containing nucleoside triphosphate hydrolases"/>
    <property type="match status" value="1"/>
</dbReference>
<protein>
    <submittedName>
        <fullName evidence="7">DNA helicase II</fullName>
    </submittedName>
</protein>
<evidence type="ECO:0000259" key="5">
    <source>
        <dbReference type="Pfam" id="PF08378"/>
    </source>
</evidence>
<dbReference type="GO" id="GO:0000725">
    <property type="term" value="P:recombinational repair"/>
    <property type="evidence" value="ECO:0007669"/>
    <property type="project" value="TreeGrafter"/>
</dbReference>
<dbReference type="RefSeq" id="WP_120131778.1">
    <property type="nucleotide sequence ID" value="NZ_RAHH01000005.1"/>
</dbReference>
<evidence type="ECO:0000256" key="3">
    <source>
        <dbReference type="ARBA" id="ARBA00022806"/>
    </source>
</evidence>
<accession>A0A419NCM7</accession>
<evidence type="ECO:0000313" key="7">
    <source>
        <dbReference type="EMBL" id="RJT46093.1"/>
    </source>
</evidence>
<feature type="domain" description="NERD" evidence="5">
    <location>
        <begin position="16"/>
        <end position="110"/>
    </location>
</feature>
<proteinExistence type="predicted"/>
<dbReference type="PANTHER" id="PTHR11070">
    <property type="entry name" value="UVRD / RECB / PCRA DNA HELICASE FAMILY MEMBER"/>
    <property type="match status" value="1"/>
</dbReference>
<dbReference type="PANTHER" id="PTHR11070:SF3">
    <property type="entry name" value="DNA 3'-5' HELICASE"/>
    <property type="match status" value="1"/>
</dbReference>
<evidence type="ECO:0000259" key="6">
    <source>
        <dbReference type="Pfam" id="PF13361"/>
    </source>
</evidence>
<dbReference type="EMBL" id="RAHH01000005">
    <property type="protein sequence ID" value="RJT46093.1"/>
    <property type="molecule type" value="Genomic_DNA"/>
</dbReference>
<dbReference type="GO" id="GO:0003677">
    <property type="term" value="F:DNA binding"/>
    <property type="evidence" value="ECO:0007669"/>
    <property type="project" value="InterPro"/>
</dbReference>
<dbReference type="OrthoDB" id="7066673at2"/>
<keyword evidence="3 7" id="KW-0347">Helicase</keyword>
<dbReference type="Pfam" id="PF13245">
    <property type="entry name" value="AAA_19"/>
    <property type="match status" value="1"/>
</dbReference>
<organism evidence="7 8">
    <name type="scientific">Rahnella woolbedingensis</name>
    <dbReference type="NCBI Taxonomy" id="1510574"/>
    <lineage>
        <taxon>Bacteria</taxon>
        <taxon>Pseudomonadati</taxon>
        <taxon>Pseudomonadota</taxon>
        <taxon>Gammaproteobacteria</taxon>
        <taxon>Enterobacterales</taxon>
        <taxon>Yersiniaceae</taxon>
        <taxon>Rahnella</taxon>
    </lineage>
</organism>
<dbReference type="InterPro" id="IPR027417">
    <property type="entry name" value="P-loop_NTPase"/>
</dbReference>
<dbReference type="GO" id="GO:0005829">
    <property type="term" value="C:cytosol"/>
    <property type="evidence" value="ECO:0007669"/>
    <property type="project" value="TreeGrafter"/>
</dbReference>
<evidence type="ECO:0000256" key="4">
    <source>
        <dbReference type="ARBA" id="ARBA00022840"/>
    </source>
</evidence>
<dbReference type="AlphaFoldDB" id="A0A419NCM7"/>
<feature type="domain" description="UvrD-like helicase C-terminal" evidence="6">
    <location>
        <begin position="536"/>
        <end position="603"/>
    </location>
</feature>
<evidence type="ECO:0000256" key="2">
    <source>
        <dbReference type="ARBA" id="ARBA00022801"/>
    </source>
</evidence>
<dbReference type="Proteomes" id="UP000284908">
    <property type="component" value="Unassembled WGS sequence"/>
</dbReference>
<keyword evidence="4" id="KW-0067">ATP-binding</keyword>
<dbReference type="GO" id="GO:0043138">
    <property type="term" value="F:3'-5' DNA helicase activity"/>
    <property type="evidence" value="ECO:0007669"/>
    <property type="project" value="TreeGrafter"/>
</dbReference>
<dbReference type="InterPro" id="IPR011528">
    <property type="entry name" value="NERD"/>
</dbReference>
<dbReference type="GO" id="GO:0016787">
    <property type="term" value="F:hydrolase activity"/>
    <property type="evidence" value="ECO:0007669"/>
    <property type="project" value="UniProtKB-KW"/>
</dbReference>
<name>A0A419NCM7_9GAMM</name>
<dbReference type="InterPro" id="IPR000212">
    <property type="entry name" value="DNA_helicase_UvrD/REP"/>
</dbReference>
<dbReference type="Pfam" id="PF13361">
    <property type="entry name" value="UvrD_C"/>
    <property type="match status" value="2"/>
</dbReference>
<evidence type="ECO:0000313" key="8">
    <source>
        <dbReference type="Proteomes" id="UP000284908"/>
    </source>
</evidence>
<comment type="caution">
    <text evidence="7">The sequence shown here is derived from an EMBL/GenBank/DDBJ whole genome shotgun (WGS) entry which is preliminary data.</text>
</comment>
<dbReference type="Gene3D" id="3.40.50.300">
    <property type="entry name" value="P-loop containing nucleotide triphosphate hydrolases"/>
    <property type="match status" value="2"/>
</dbReference>
<sequence length="617" mass="70522">MAEIIPTINSFPGKSTLGEKRFARKVETSLNDSCLCWYDIPVGKLRRYPDFIILNPERGLLFLEVKDWSIQNILQIDKCSVKFQGNDGIKTKSNPFEQVRQSGYSAINQLERDIKLQQDNEKYKGKLCVPYSWGVVFSNITRKQLNSAIPLEIQEEILPPQQVICSDEMTESVSKQDFSDRVWGMFRYDFKKPLQPSQIDRIRWHLFPEIRINHAQLDLFGEETVNEQDSYYSEPPEIIRIMDIQQELLARSLGEGHRVIHGVAGSGKTLILLYRCLHLAAAISTPILVICFNVTLAAKLRKQLAERGLSDKIEISHFHGWCKIQVDKYNLPLMNPEKKIWERQADAVMLGAEEGRVPPGQYGAILVDEGHDFDSAWLSLITKMVDVKTNALLFMYDDAQSIYKKRAALDFSLASVGIQAQGRTSILKLNYRNTKEILHFSYDFSKQYFDSHDEEHMAFMQPEAVGMKGNYPVAKSFSSLSAETLHLIAWIKNQHALGINWKDIAVLCPSGRIRKYLEIVFSKQNIPHGFLFTSSEKKDYNPSDEKICIFPLPSSKGLEFNSVAVIDSSHIIEDGEDLTNSIRRLYVGFTRATQNLLVSWHKKNSLSEILERTSSIK</sequence>
<evidence type="ECO:0000256" key="1">
    <source>
        <dbReference type="ARBA" id="ARBA00022741"/>
    </source>
</evidence>
<keyword evidence="8" id="KW-1185">Reference proteome</keyword>